<evidence type="ECO:0000313" key="4">
    <source>
        <dbReference type="EMBL" id="MFC4497990.1"/>
    </source>
</evidence>
<reference evidence="5" key="1">
    <citation type="journal article" date="2019" name="Int. J. Syst. Evol. Microbiol.">
        <title>The Global Catalogue of Microorganisms (GCM) 10K type strain sequencing project: providing services to taxonomists for standard genome sequencing and annotation.</title>
        <authorList>
            <consortium name="The Broad Institute Genomics Platform"/>
            <consortium name="The Broad Institute Genome Sequencing Center for Infectious Disease"/>
            <person name="Wu L."/>
            <person name="Ma J."/>
        </authorList>
    </citation>
    <scope>NUCLEOTIDE SEQUENCE [LARGE SCALE GENOMIC DNA]</scope>
    <source>
        <strain evidence="5">CGMCC 4.7177</strain>
    </source>
</reference>
<dbReference type="EC" id="1.-.-.-" evidence="4"/>
<dbReference type="PRINTS" id="PR00081">
    <property type="entry name" value="GDHRDH"/>
</dbReference>
<protein>
    <submittedName>
        <fullName evidence="4">SDR family NAD(P)-dependent oxidoreductase</fullName>
        <ecNumber evidence="4">1.-.-.-</ecNumber>
    </submittedName>
</protein>
<comment type="similarity">
    <text evidence="1">Belongs to the short-chain dehydrogenases/reductases (SDR) family.</text>
</comment>
<dbReference type="EMBL" id="JBHSFK010000001">
    <property type="protein sequence ID" value="MFC4497990.1"/>
    <property type="molecule type" value="Genomic_DNA"/>
</dbReference>
<dbReference type="PANTHER" id="PTHR43669">
    <property type="entry name" value="5-KETO-D-GLUCONATE 5-REDUCTASE"/>
    <property type="match status" value="1"/>
</dbReference>
<evidence type="ECO:0000256" key="2">
    <source>
        <dbReference type="ARBA" id="ARBA00023002"/>
    </source>
</evidence>
<dbReference type="Gene3D" id="3.40.50.720">
    <property type="entry name" value="NAD(P)-binding Rossmann-like Domain"/>
    <property type="match status" value="1"/>
</dbReference>
<dbReference type="PANTHER" id="PTHR43669:SF3">
    <property type="entry name" value="ALCOHOL DEHYDROGENASE, PUTATIVE (AFU_ORTHOLOGUE AFUA_3G03445)-RELATED"/>
    <property type="match status" value="1"/>
</dbReference>
<gene>
    <name evidence="4" type="ORF">ACFPIH_00415</name>
</gene>
<keyword evidence="2 4" id="KW-0560">Oxidoreductase</keyword>
<name>A0ABV9AH29_9ACTN</name>
<keyword evidence="5" id="KW-1185">Reference proteome</keyword>
<sequence>MSRRLLIAGATGLVGTAVSEAAAARGTGLVLLGRSAGRLNPLAARLEAEHGVPVLPLEADVTDPASLDSAVRRARAAGVDRLDGVISLVTGYGGRPVPAGDLSPEEFRQVLETDVTGSFLLVRACLALLRAAPAGRVVLVSSVAGLRGRPMAAHLCAAKAGVHGLALGLSAELAAEGIGVRCVAPGPVARPGAGHPPSPIPPTSPERVADAVLRLTGADAELRGEPTVVTGDDGPQDPTPAGQPFPFLEVRP</sequence>
<evidence type="ECO:0000256" key="1">
    <source>
        <dbReference type="ARBA" id="ARBA00006484"/>
    </source>
</evidence>
<dbReference type="SUPFAM" id="SSF51735">
    <property type="entry name" value="NAD(P)-binding Rossmann-fold domains"/>
    <property type="match status" value="1"/>
</dbReference>
<evidence type="ECO:0000256" key="3">
    <source>
        <dbReference type="SAM" id="MobiDB-lite"/>
    </source>
</evidence>
<dbReference type="InterPro" id="IPR036291">
    <property type="entry name" value="NAD(P)-bd_dom_sf"/>
</dbReference>
<proteinExistence type="inferred from homology"/>
<dbReference type="RefSeq" id="WP_381165985.1">
    <property type="nucleotide sequence ID" value="NZ_JBHSFK010000001.1"/>
</dbReference>
<evidence type="ECO:0000313" key="5">
    <source>
        <dbReference type="Proteomes" id="UP001595839"/>
    </source>
</evidence>
<comment type="caution">
    <text evidence="4">The sequence shown here is derived from an EMBL/GenBank/DDBJ whole genome shotgun (WGS) entry which is preliminary data.</text>
</comment>
<dbReference type="InterPro" id="IPR002347">
    <property type="entry name" value="SDR_fam"/>
</dbReference>
<dbReference type="GO" id="GO:0016491">
    <property type="term" value="F:oxidoreductase activity"/>
    <property type="evidence" value="ECO:0007669"/>
    <property type="project" value="UniProtKB-KW"/>
</dbReference>
<organism evidence="4 5">
    <name type="scientific">Streptomyces vulcanius</name>
    <dbReference type="NCBI Taxonomy" id="1441876"/>
    <lineage>
        <taxon>Bacteria</taxon>
        <taxon>Bacillati</taxon>
        <taxon>Actinomycetota</taxon>
        <taxon>Actinomycetes</taxon>
        <taxon>Kitasatosporales</taxon>
        <taxon>Streptomycetaceae</taxon>
        <taxon>Streptomyces</taxon>
    </lineage>
</organism>
<dbReference type="Pfam" id="PF00106">
    <property type="entry name" value="adh_short"/>
    <property type="match status" value="1"/>
</dbReference>
<dbReference type="CDD" id="cd05233">
    <property type="entry name" value="SDR_c"/>
    <property type="match status" value="1"/>
</dbReference>
<feature type="region of interest" description="Disordered" evidence="3">
    <location>
        <begin position="219"/>
        <end position="252"/>
    </location>
</feature>
<accession>A0ABV9AH29</accession>
<dbReference type="Proteomes" id="UP001595839">
    <property type="component" value="Unassembled WGS sequence"/>
</dbReference>